<comment type="similarity">
    <text evidence="8">Belongs to the cysteine-rich repeat secretory protein family. Plasmodesmata-located proteins (PDLD) subfamily.</text>
</comment>
<feature type="transmembrane region" description="Helical" evidence="10">
    <location>
        <begin position="357"/>
        <end position="378"/>
    </location>
</feature>
<dbReference type="Gene3D" id="3.30.430.20">
    <property type="entry name" value="Gnk2 domain, C-X8-C-X2-C motif"/>
    <property type="match status" value="1"/>
</dbReference>
<evidence type="ECO:0000256" key="10">
    <source>
        <dbReference type="SAM" id="Phobius"/>
    </source>
</evidence>
<keyword evidence="2" id="KW-0945">Host-virus interaction</keyword>
<dbReference type="InterPro" id="IPR051378">
    <property type="entry name" value="Cell2Cell_Antifungal"/>
</dbReference>
<evidence type="ECO:0000256" key="2">
    <source>
        <dbReference type="ARBA" id="ARBA00022581"/>
    </source>
</evidence>
<reference evidence="12 13" key="1">
    <citation type="journal article" date="2018" name="Proc. Natl. Acad. Sci. U.S.A.">
        <title>Draft genome sequence of Camellia sinensis var. sinensis provides insights into the evolution of the tea genome and tea quality.</title>
        <authorList>
            <person name="Wei C."/>
            <person name="Yang H."/>
            <person name="Wang S."/>
            <person name="Zhao J."/>
            <person name="Liu C."/>
            <person name="Gao L."/>
            <person name="Xia E."/>
            <person name="Lu Y."/>
            <person name="Tai Y."/>
            <person name="She G."/>
            <person name="Sun J."/>
            <person name="Cao H."/>
            <person name="Tong W."/>
            <person name="Gao Q."/>
            <person name="Li Y."/>
            <person name="Deng W."/>
            <person name="Jiang X."/>
            <person name="Wang W."/>
            <person name="Chen Q."/>
            <person name="Zhang S."/>
            <person name="Li H."/>
            <person name="Wu J."/>
            <person name="Wang P."/>
            <person name="Li P."/>
            <person name="Shi C."/>
            <person name="Zheng F."/>
            <person name="Jian J."/>
            <person name="Huang B."/>
            <person name="Shan D."/>
            <person name="Shi M."/>
            <person name="Fang C."/>
            <person name="Yue Y."/>
            <person name="Li F."/>
            <person name="Li D."/>
            <person name="Wei S."/>
            <person name="Han B."/>
            <person name="Jiang C."/>
            <person name="Yin Y."/>
            <person name="Xia T."/>
            <person name="Zhang Z."/>
            <person name="Bennetzen J.L."/>
            <person name="Zhao S."/>
            <person name="Wan X."/>
        </authorList>
    </citation>
    <scope>NUCLEOTIDE SEQUENCE [LARGE SCALE GENOMIC DNA]</scope>
    <source>
        <strain evidence="13">cv. Shuchazao</strain>
        <tissue evidence="12">Leaf</tissue>
    </source>
</reference>
<dbReference type="SUPFAM" id="SSF63380">
    <property type="entry name" value="Riboflavin synthase domain-like"/>
    <property type="match status" value="1"/>
</dbReference>
<keyword evidence="13" id="KW-1185">Reference proteome</keyword>
<dbReference type="GO" id="GO:0046739">
    <property type="term" value="P:transport of virus in multicellular host"/>
    <property type="evidence" value="ECO:0007669"/>
    <property type="project" value="TreeGrafter"/>
</dbReference>
<evidence type="ECO:0000259" key="11">
    <source>
        <dbReference type="PROSITE" id="PS51473"/>
    </source>
</evidence>
<dbReference type="GO" id="GO:0010497">
    <property type="term" value="P:plasmodesmata-mediated intercellular transport"/>
    <property type="evidence" value="ECO:0007669"/>
    <property type="project" value="TreeGrafter"/>
</dbReference>
<sequence length="724" mass="80481">MDVLVCNRRYEVEGVEEVLGNELGSCVVKVAPRRTPRRKASRGAPSAPVQINSMATIPQFTRQSLNDNTTTNKSDYLCTNIQSGSQTVLHVESLGHAHFAIHIFLDYNFFFQSVTSASRCSLITNIERECQFEIDIKRAQGLEVKQMLKDGNCLFRAVANQLYGDSDTYDLVYPDGKMSQHFASLKPGDVVEVKGVQLQHKTCSDSKADSSGLIELRDAAFAALESNVVSSANGFIDMIYESMHMVAQCGGNLEGCECGGCVNNAVQIAQDECGNSLSGEVYLDSCFISFSSNDNNGIPGNSNQIQIAQDECGNSLSGEVYLDSCFISFSSNDNNGIPGNSNQGNETNQISTSSGRLVAIVVGVAAALLFVFMFFYFYRSSKRKSDEKFYSIAFSSNKNFLISFPTLRLNLDEGDDGDQDRELWLRHKPRGQGLQKRGQESRSSPPDFSPGMSMMNTYEFGYFRATPNLRLLSMQEYVHPPSIEYVHPPSIVVWDVPKIEYVHPPSIEYVHPPSIEYVHPPSIEYVHPPSIEYVHPPSIEYVHPPSIEYVHPPSIEYVHPPSIEYVHPPSIEYVHPPSIEYVHPPSIEYVHPPSIEYVHPPSIEYVHPPSIEYTKLKLYLYLWVIKSVADAVEYLHSGRNVGKRSLQITTTGGDGVVGGGGGLLVKKRGRPIKYDSDGTGRPPGSGNCQLLEMNRFIEAYVEIIRQPYVWGGEPELLMASHVLK</sequence>
<dbReference type="InterPro" id="IPR002902">
    <property type="entry name" value="GNK2"/>
</dbReference>
<dbReference type="InterPro" id="IPR038408">
    <property type="entry name" value="GNK2_sf"/>
</dbReference>
<keyword evidence="5" id="KW-0965">Cell junction</keyword>
<feature type="region of interest" description="Disordered" evidence="9">
    <location>
        <begin position="428"/>
        <end position="451"/>
    </location>
</feature>
<comment type="caution">
    <text evidence="12">The sequence shown here is derived from an EMBL/GenBank/DDBJ whole genome shotgun (WGS) entry which is preliminary data.</text>
</comment>
<dbReference type="PANTHER" id="PTHR32080">
    <property type="entry name" value="ANTIFUNGAL PROTEIN GINKBILOBIN-2-LIKE"/>
    <property type="match status" value="1"/>
</dbReference>
<accession>A0A4S4DVL2</accession>
<dbReference type="PROSITE" id="PS51473">
    <property type="entry name" value="GNK2"/>
    <property type="match status" value="1"/>
</dbReference>
<gene>
    <name evidence="12" type="ORF">TEA_005239</name>
</gene>
<dbReference type="PANTHER" id="PTHR32080:SF24">
    <property type="entry name" value="PLASMODESMATA-LOCATED PROTEIN 2"/>
    <property type="match status" value="1"/>
</dbReference>
<protein>
    <recommendedName>
        <fullName evidence="11">Gnk2-homologous domain-containing protein</fullName>
    </recommendedName>
</protein>
<dbReference type="InterPro" id="IPR017938">
    <property type="entry name" value="Riboflavin_synthase-like_b-brl"/>
</dbReference>
<dbReference type="Proteomes" id="UP000306102">
    <property type="component" value="Unassembled WGS sequence"/>
</dbReference>
<name>A0A4S4DVL2_CAMSN</name>
<keyword evidence="6" id="KW-1015">Disulfide bond</keyword>
<dbReference type="Pfam" id="PF01657">
    <property type="entry name" value="Stress-antifung"/>
    <property type="match status" value="1"/>
</dbReference>
<dbReference type="InterPro" id="IPR038765">
    <property type="entry name" value="Papain-like_cys_pep_sf"/>
</dbReference>
<evidence type="ECO:0000256" key="6">
    <source>
        <dbReference type="ARBA" id="ARBA00023157"/>
    </source>
</evidence>
<evidence type="ECO:0000256" key="8">
    <source>
        <dbReference type="ARBA" id="ARBA00038393"/>
    </source>
</evidence>
<organism evidence="12 13">
    <name type="scientific">Camellia sinensis var. sinensis</name>
    <name type="common">China tea</name>
    <dbReference type="NCBI Taxonomy" id="542762"/>
    <lineage>
        <taxon>Eukaryota</taxon>
        <taxon>Viridiplantae</taxon>
        <taxon>Streptophyta</taxon>
        <taxon>Embryophyta</taxon>
        <taxon>Tracheophyta</taxon>
        <taxon>Spermatophyta</taxon>
        <taxon>Magnoliopsida</taxon>
        <taxon>eudicotyledons</taxon>
        <taxon>Gunneridae</taxon>
        <taxon>Pentapetalae</taxon>
        <taxon>asterids</taxon>
        <taxon>Ericales</taxon>
        <taxon>Theaceae</taxon>
        <taxon>Camellia</taxon>
    </lineage>
</organism>
<evidence type="ECO:0000313" key="13">
    <source>
        <dbReference type="Proteomes" id="UP000306102"/>
    </source>
</evidence>
<keyword evidence="4" id="KW-0677">Repeat</keyword>
<comment type="subcellular location">
    <subcellularLocation>
        <location evidence="7">Cell junction</location>
        <location evidence="7">Plasmodesma</location>
    </subcellularLocation>
    <subcellularLocation>
        <location evidence="1">Cell membrane</location>
        <topology evidence="1">Single-pass type I membrane protein</topology>
    </subcellularLocation>
</comment>
<keyword evidence="10" id="KW-0812">Transmembrane</keyword>
<dbReference type="STRING" id="542762.A0A4S4DVL2"/>
<evidence type="ECO:0000313" key="12">
    <source>
        <dbReference type="EMBL" id="THG06616.1"/>
    </source>
</evidence>
<evidence type="ECO:0000256" key="5">
    <source>
        <dbReference type="ARBA" id="ARBA00022949"/>
    </source>
</evidence>
<evidence type="ECO:0000256" key="7">
    <source>
        <dbReference type="ARBA" id="ARBA00024184"/>
    </source>
</evidence>
<dbReference type="GO" id="GO:0009506">
    <property type="term" value="C:plasmodesma"/>
    <property type="evidence" value="ECO:0007669"/>
    <property type="project" value="UniProtKB-SubCell"/>
</dbReference>
<dbReference type="SUPFAM" id="SSF54001">
    <property type="entry name" value="Cysteine proteinases"/>
    <property type="match status" value="1"/>
</dbReference>
<feature type="domain" description="Gnk2-homologous" evidence="11">
    <location>
        <begin position="195"/>
        <end position="295"/>
    </location>
</feature>
<evidence type="ECO:0000256" key="4">
    <source>
        <dbReference type="ARBA" id="ARBA00022737"/>
    </source>
</evidence>
<keyword evidence="10" id="KW-0472">Membrane</keyword>
<dbReference type="GO" id="GO:0005886">
    <property type="term" value="C:plasma membrane"/>
    <property type="evidence" value="ECO:0007669"/>
    <property type="project" value="UniProtKB-SubCell"/>
</dbReference>
<keyword evidence="3" id="KW-0732">Signal</keyword>
<dbReference type="AlphaFoldDB" id="A0A4S4DVL2"/>
<dbReference type="Gene3D" id="3.90.70.80">
    <property type="match status" value="1"/>
</dbReference>
<keyword evidence="10" id="KW-1133">Transmembrane helix</keyword>
<proteinExistence type="inferred from homology"/>
<dbReference type="CDD" id="cd23509">
    <property type="entry name" value="Gnk2-like"/>
    <property type="match status" value="1"/>
</dbReference>
<evidence type="ECO:0000256" key="3">
    <source>
        <dbReference type="ARBA" id="ARBA00022729"/>
    </source>
</evidence>
<dbReference type="EMBL" id="SDRB02010408">
    <property type="protein sequence ID" value="THG06616.1"/>
    <property type="molecule type" value="Genomic_DNA"/>
</dbReference>
<evidence type="ECO:0000256" key="1">
    <source>
        <dbReference type="ARBA" id="ARBA00004251"/>
    </source>
</evidence>
<evidence type="ECO:0000256" key="9">
    <source>
        <dbReference type="SAM" id="MobiDB-lite"/>
    </source>
</evidence>